<dbReference type="Gene3D" id="3.40.50.1580">
    <property type="entry name" value="Nucleoside phosphorylase domain"/>
    <property type="match status" value="1"/>
</dbReference>
<evidence type="ECO:0000256" key="2">
    <source>
        <dbReference type="PROSITE-ProRule" id="PRU00023"/>
    </source>
</evidence>
<dbReference type="InterPro" id="IPR002110">
    <property type="entry name" value="Ankyrin_rpt"/>
</dbReference>
<dbReference type="InterPro" id="IPR035994">
    <property type="entry name" value="Nucleoside_phosphorylase_sf"/>
</dbReference>
<feature type="domain" description="NACHT" evidence="4">
    <location>
        <begin position="394"/>
        <end position="511"/>
    </location>
</feature>
<feature type="region of interest" description="Disordered" evidence="3">
    <location>
        <begin position="810"/>
        <end position="855"/>
    </location>
</feature>
<dbReference type="InterPro" id="IPR036770">
    <property type="entry name" value="Ankyrin_rpt-contain_sf"/>
</dbReference>
<evidence type="ECO:0000313" key="5">
    <source>
        <dbReference type="EMBL" id="KAF9889470.1"/>
    </source>
</evidence>
<dbReference type="InterPro" id="IPR056884">
    <property type="entry name" value="NPHP3-like_N"/>
</dbReference>
<evidence type="ECO:0000259" key="4">
    <source>
        <dbReference type="PROSITE" id="PS50837"/>
    </source>
</evidence>
<evidence type="ECO:0000256" key="1">
    <source>
        <dbReference type="ARBA" id="ARBA00022737"/>
    </source>
</evidence>
<comment type="caution">
    <text evidence="5">The sequence shown here is derived from an EMBL/GenBank/DDBJ whole genome shotgun (WGS) entry which is preliminary data.</text>
</comment>
<dbReference type="SUPFAM" id="SSF52540">
    <property type="entry name" value="P-loop containing nucleoside triphosphate hydrolases"/>
    <property type="match status" value="1"/>
</dbReference>
<dbReference type="GO" id="GO:0003824">
    <property type="term" value="F:catalytic activity"/>
    <property type="evidence" value="ECO:0007669"/>
    <property type="project" value="InterPro"/>
</dbReference>
<dbReference type="PROSITE" id="PS50088">
    <property type="entry name" value="ANK_REPEAT"/>
    <property type="match status" value="1"/>
</dbReference>
<feature type="repeat" description="ANK" evidence="2">
    <location>
        <begin position="1134"/>
        <end position="1168"/>
    </location>
</feature>
<evidence type="ECO:0000313" key="6">
    <source>
        <dbReference type="Proteomes" id="UP001194746"/>
    </source>
</evidence>
<keyword evidence="2" id="KW-0040">ANK repeat</keyword>
<reference evidence="5" key="2">
    <citation type="submission" date="2020-02" db="EMBL/GenBank/DDBJ databases">
        <authorList>
            <person name="Gilchrist C.L.M."/>
            <person name="Chooi Y.-H."/>
        </authorList>
    </citation>
    <scope>NUCLEOTIDE SEQUENCE</scope>
    <source>
        <strain evidence="5">MST-FP2251</strain>
    </source>
</reference>
<dbReference type="InterPro" id="IPR053137">
    <property type="entry name" value="NLR-like"/>
</dbReference>
<dbReference type="SMART" id="SM00248">
    <property type="entry name" value="ANK"/>
    <property type="match status" value="2"/>
</dbReference>
<dbReference type="SUPFAM" id="SSF53167">
    <property type="entry name" value="Purine and uridine phosphorylases"/>
    <property type="match status" value="1"/>
</dbReference>
<dbReference type="EMBL" id="VCAU01000036">
    <property type="protein sequence ID" value="KAF9889470.1"/>
    <property type="molecule type" value="Genomic_DNA"/>
</dbReference>
<dbReference type="Pfam" id="PF24883">
    <property type="entry name" value="NPHP3_N"/>
    <property type="match status" value="1"/>
</dbReference>
<dbReference type="SUPFAM" id="SSF48403">
    <property type="entry name" value="Ankyrin repeat"/>
    <property type="match status" value="1"/>
</dbReference>
<dbReference type="Pfam" id="PF12796">
    <property type="entry name" value="Ank_2"/>
    <property type="match status" value="1"/>
</dbReference>
<keyword evidence="1" id="KW-0677">Repeat</keyword>
<accession>A0AAD4CMY2</accession>
<dbReference type="Gene3D" id="1.25.40.20">
    <property type="entry name" value="Ankyrin repeat-containing domain"/>
    <property type="match status" value="1"/>
</dbReference>
<dbReference type="InterPro" id="IPR027417">
    <property type="entry name" value="P-loop_NTPase"/>
</dbReference>
<dbReference type="PROSITE" id="PS50837">
    <property type="entry name" value="NACHT"/>
    <property type="match status" value="1"/>
</dbReference>
<dbReference type="Pfam" id="PF01048">
    <property type="entry name" value="PNP_UDP_1"/>
    <property type="match status" value="1"/>
</dbReference>
<dbReference type="InterPro" id="IPR000845">
    <property type="entry name" value="Nucleoside_phosphorylase_d"/>
</dbReference>
<dbReference type="Gene3D" id="3.40.50.300">
    <property type="entry name" value="P-loop containing nucleotide triphosphate hydrolases"/>
    <property type="match status" value="1"/>
</dbReference>
<name>A0AAD4CMY2_ASPNN</name>
<dbReference type="PANTHER" id="PTHR46082:SF11">
    <property type="entry name" value="AAA+ ATPASE DOMAIN-CONTAINING PROTEIN-RELATED"/>
    <property type="match status" value="1"/>
</dbReference>
<dbReference type="PANTHER" id="PTHR46082">
    <property type="entry name" value="ATP/GTP-BINDING PROTEIN-RELATED"/>
    <property type="match status" value="1"/>
</dbReference>
<keyword evidence="6" id="KW-1185">Reference proteome</keyword>
<reference evidence="5" key="1">
    <citation type="journal article" date="2019" name="Beilstein J. Org. Chem.">
        <title>Nanangenines: drimane sesquiterpenoids as the dominant metabolite cohort of a novel Australian fungus, Aspergillus nanangensis.</title>
        <authorList>
            <person name="Lacey H.J."/>
            <person name="Gilchrist C.L.M."/>
            <person name="Crombie A."/>
            <person name="Kalaitzis J.A."/>
            <person name="Vuong D."/>
            <person name="Rutledge P.J."/>
            <person name="Turner P."/>
            <person name="Pitt J.I."/>
            <person name="Lacey E."/>
            <person name="Chooi Y.H."/>
            <person name="Piggott A.M."/>
        </authorList>
    </citation>
    <scope>NUCLEOTIDE SEQUENCE</scope>
    <source>
        <strain evidence="5">MST-FP2251</strain>
    </source>
</reference>
<dbReference type="GO" id="GO:0009116">
    <property type="term" value="P:nucleoside metabolic process"/>
    <property type="evidence" value="ECO:0007669"/>
    <property type="project" value="InterPro"/>
</dbReference>
<protein>
    <recommendedName>
        <fullName evidence="4">NACHT domain-containing protein</fullName>
    </recommendedName>
</protein>
<dbReference type="Proteomes" id="UP001194746">
    <property type="component" value="Unassembled WGS sequence"/>
</dbReference>
<evidence type="ECO:0000256" key="3">
    <source>
        <dbReference type="SAM" id="MobiDB-lite"/>
    </source>
</evidence>
<proteinExistence type="predicted"/>
<dbReference type="InterPro" id="IPR007111">
    <property type="entry name" value="NACHT_NTPase"/>
</dbReference>
<feature type="compositionally biased region" description="Basic residues" evidence="3">
    <location>
        <begin position="833"/>
        <end position="847"/>
    </location>
</feature>
<sequence length="1358" mass="151548">MSDRPKLSHAAYTVGWICALPVEMAAATGMLDEVHQDLAGQASNDHNTYTLGRIGQHNVVISCLPRGEYGSASASAVAMQLLSSFESIRFGLLVGIGGGIPSREADIRLGDVVVGVPTSGTTNGGVVQYDLGKATISPRKFERTGALNRPPQILLTAVSKLQALHQMEGSHMSKTVDEVVEKYSRMKDTFAARDQLVDQLFEANYYHRPPKSPSCRRCESTQAINRPYRATTEPVIHYGVIASGNQVVKDAEVRDSLGRDLGAYCVEMEAAGLVNHYPCLVVRGICDYADSHKNKEWQSYAAITSAAYTKELLLVTSHASIYQQNLAQDARLSDSEKKKNHTSIIEQICMQSLQLSDIELPRPTNHNNAEWQNVFSNVDFEEWYSGKSQDSNEGLIWIKGKPGSGKTTFMKHAFSRTIKDLQETDASVAAFLFNRTDNRLHWSQLDLFKAVLYQLLQARQDDLAGFVDRFEHKLQDAGVTWNQDELKSHLEFMFSRPRPHRTVLFLDGLDECADNGVRELAFFFRQITTTANTASSNLSICLSSREYPNVTVGRCSEVLIHQLNTKDIQQYIGRKLKAAGLNLDPGWLRLADIMISRSAGVFLWVVLVLDGVLKDYDDGRSFGYIEHRLGNIPPALEQLYEQILSTVGQADRHLTLRFFYWVLLPIKPLRLVEWHHILAWIRDQPPLSLREWRYSNYFTETHFQLERRIQTISKGLVGVKTKETHSQVAVDDKNSILGDAGSLNSEEGETRIVRIIHSSVGEFFLQGSGFSYLDPSLGCHDLGLGHLSILGTCLDYISVPELDALVRRRQRGHDGNGHRQTSSEHSSNSPPPKHVKVIKKPVRIRKRSGSEASFGTSASNYADSIYSNDSTTDSRPHSKFSEGLAKLEASQAKHPAGSSTGFTMDQYLRDSSPAVEADALERAVSIAESLHSGSSISQATMEDHPALMFYALYAFTTHAVCVDQRGIDPRSLISRLQTGGLWRRWLLLADTLDANTGMLCFAAIKGLTSWVNYLLDVGTGNNSMIGMYIDALEAAVNEYNAEITMLLLKTKHNQGKRMGACINEAIIRMITREDVDQLSWFLELISSGENTHEKLVDIYQLSEKPLFMAIQRGYAIIVKKLLLMGVDPVPAEYNGISPLHHACNSPCPDVEICRLLLHHGMSRDVLDPDGFIPAQLALRNKFSAGVALLDNYEPHSTISQPKITCRVRHIVGMESLRRPYITVAIAGGKKLLHHTDNKGWNEVQFYVPRNTLSMPEFTMREILSARDYRVRKTTWNVRYVTEDGTERASVIEKDEGGSEVHLLETMTPLSVTLDIISPSTVEFQALPHKAPPHRPSQAVAYLQRICRQAGLRSAQTKI</sequence>
<feature type="compositionally biased region" description="Polar residues" evidence="3">
    <location>
        <begin position="818"/>
        <end position="828"/>
    </location>
</feature>
<gene>
    <name evidence="5" type="ORF">FE257_007373</name>
</gene>
<organism evidence="5 6">
    <name type="scientific">Aspergillus nanangensis</name>
    <dbReference type="NCBI Taxonomy" id="2582783"/>
    <lineage>
        <taxon>Eukaryota</taxon>
        <taxon>Fungi</taxon>
        <taxon>Dikarya</taxon>
        <taxon>Ascomycota</taxon>
        <taxon>Pezizomycotina</taxon>
        <taxon>Eurotiomycetes</taxon>
        <taxon>Eurotiomycetidae</taxon>
        <taxon>Eurotiales</taxon>
        <taxon>Aspergillaceae</taxon>
        <taxon>Aspergillus</taxon>
        <taxon>Aspergillus subgen. Circumdati</taxon>
    </lineage>
</organism>